<evidence type="ECO:0000313" key="1">
    <source>
        <dbReference type="EMBL" id="CEH13286.1"/>
    </source>
</evidence>
<sequence length="72" mass="7888">MPSIAWAAQYSSQLQVASALKTTGLTDAQETSGQQSRPVLHSGHRTILNDFAFSFSHHYCLVIGLEYHIGLV</sequence>
<dbReference type="EMBL" id="CCYA01000217">
    <property type="protein sequence ID" value="CEH13286.1"/>
    <property type="molecule type" value="Genomic_DNA"/>
</dbReference>
<protein>
    <submittedName>
        <fullName evidence="1">Uncharacterized protein</fullName>
    </submittedName>
</protein>
<name>A0A0P1BBB9_9BASI</name>
<dbReference type="AlphaFoldDB" id="A0A0P1BBB9"/>
<dbReference type="Proteomes" id="UP000054845">
    <property type="component" value="Unassembled WGS sequence"/>
</dbReference>
<accession>A0A0P1BBB9</accession>
<organism evidence="1 2">
    <name type="scientific">Ceraceosorus bombacis</name>
    <dbReference type="NCBI Taxonomy" id="401625"/>
    <lineage>
        <taxon>Eukaryota</taxon>
        <taxon>Fungi</taxon>
        <taxon>Dikarya</taxon>
        <taxon>Basidiomycota</taxon>
        <taxon>Ustilaginomycotina</taxon>
        <taxon>Exobasidiomycetes</taxon>
        <taxon>Ceraceosorales</taxon>
        <taxon>Ceraceosoraceae</taxon>
        <taxon>Ceraceosorus</taxon>
    </lineage>
</organism>
<reference evidence="1 2" key="1">
    <citation type="submission" date="2014-09" db="EMBL/GenBank/DDBJ databases">
        <authorList>
            <person name="Magalhaes I.L.F."/>
            <person name="Oliveira U."/>
            <person name="Santos F.R."/>
            <person name="Vidigal T.H.D.A."/>
            <person name="Brescovit A.D."/>
            <person name="Santos A.J."/>
        </authorList>
    </citation>
    <scope>NUCLEOTIDE SEQUENCE [LARGE SCALE GENOMIC DNA]</scope>
</reference>
<evidence type="ECO:0000313" key="2">
    <source>
        <dbReference type="Proteomes" id="UP000054845"/>
    </source>
</evidence>
<proteinExistence type="predicted"/>
<keyword evidence="2" id="KW-1185">Reference proteome</keyword>